<keyword evidence="3" id="KW-1185">Reference proteome</keyword>
<keyword evidence="1" id="KW-0812">Transmembrane</keyword>
<organism evidence="2 3">
    <name type="scientific">Polymorphobacter multimanifer</name>
    <dbReference type="NCBI Taxonomy" id="1070431"/>
    <lineage>
        <taxon>Bacteria</taxon>
        <taxon>Pseudomonadati</taxon>
        <taxon>Pseudomonadota</taxon>
        <taxon>Alphaproteobacteria</taxon>
        <taxon>Sphingomonadales</taxon>
        <taxon>Sphingosinicellaceae</taxon>
        <taxon>Polymorphobacter</taxon>
    </lineage>
</organism>
<dbReference type="EMBL" id="JACIIV010000031">
    <property type="protein sequence ID" value="MBB6229083.1"/>
    <property type="molecule type" value="Genomic_DNA"/>
</dbReference>
<name>A0A841LDJ7_9SPHN</name>
<dbReference type="RefSeq" id="WP_184202493.1">
    <property type="nucleotide sequence ID" value="NZ_BMOX01000091.1"/>
</dbReference>
<protein>
    <submittedName>
        <fullName evidence="2">Putative membrane channel-forming protein YqfA (Hemolysin III family)</fullName>
    </submittedName>
</protein>
<gene>
    <name evidence="2" type="ORF">FHS79_003282</name>
</gene>
<keyword evidence="1" id="KW-0472">Membrane</keyword>
<dbReference type="Pfam" id="PF11804">
    <property type="entry name" value="DUF3325"/>
    <property type="match status" value="1"/>
</dbReference>
<accession>A0A841LDJ7</accession>
<reference evidence="2 3" key="1">
    <citation type="submission" date="2020-08" db="EMBL/GenBank/DDBJ databases">
        <title>Genomic Encyclopedia of Type Strains, Phase IV (KMG-IV): sequencing the most valuable type-strain genomes for metagenomic binning, comparative biology and taxonomic classification.</title>
        <authorList>
            <person name="Goeker M."/>
        </authorList>
    </citation>
    <scope>NUCLEOTIDE SEQUENCE [LARGE SCALE GENOMIC DNA]</scope>
    <source>
        <strain evidence="2 3">DSM 102189</strain>
    </source>
</reference>
<keyword evidence="1" id="KW-1133">Transmembrane helix</keyword>
<sequence length="94" mass="10359">MIWLCLLVVLAALALFGLADPVHHRRRFGAFGTPRRARWMRALGWVAVLVALPLAIAARGPVFGPVFWIGLLMLAAGAVWLALNLLPDRQGKHR</sequence>
<dbReference type="Proteomes" id="UP000538147">
    <property type="component" value="Unassembled WGS sequence"/>
</dbReference>
<evidence type="ECO:0000313" key="3">
    <source>
        <dbReference type="Proteomes" id="UP000538147"/>
    </source>
</evidence>
<feature type="transmembrane region" description="Helical" evidence="1">
    <location>
        <begin position="65"/>
        <end position="86"/>
    </location>
</feature>
<dbReference type="AlphaFoldDB" id="A0A841LDJ7"/>
<evidence type="ECO:0000256" key="1">
    <source>
        <dbReference type="SAM" id="Phobius"/>
    </source>
</evidence>
<comment type="caution">
    <text evidence="2">The sequence shown here is derived from an EMBL/GenBank/DDBJ whole genome shotgun (WGS) entry which is preliminary data.</text>
</comment>
<dbReference type="InterPro" id="IPR021762">
    <property type="entry name" value="DUF3325"/>
</dbReference>
<feature type="transmembrane region" description="Helical" evidence="1">
    <location>
        <begin position="39"/>
        <end position="58"/>
    </location>
</feature>
<evidence type="ECO:0000313" key="2">
    <source>
        <dbReference type="EMBL" id="MBB6229083.1"/>
    </source>
</evidence>
<proteinExistence type="predicted"/>